<evidence type="ECO:0000259" key="1">
    <source>
        <dbReference type="Pfam" id="PF00961"/>
    </source>
</evidence>
<dbReference type="FunCoup" id="A0A0K0PSX9">
    <property type="interactions" value="7"/>
</dbReference>
<dbReference type="EMBL" id="KT283062">
    <property type="protein sequence ID" value="AKQ53315.1"/>
    <property type="molecule type" value="Genomic_DNA"/>
</dbReference>
<keyword evidence="2" id="KW-0496">Mitochondrion</keyword>
<dbReference type="PANTHER" id="PTHR36181">
    <property type="entry name" value="INTRON-ENCODED ENDONUCLEASE AI3-RELATED"/>
    <property type="match status" value="1"/>
</dbReference>
<feature type="domain" description="Homing endonuclease LAGLIDADG" evidence="1">
    <location>
        <begin position="288"/>
        <end position="387"/>
    </location>
</feature>
<keyword evidence="2" id="KW-0378">Hydrolase</keyword>
<keyword evidence="2" id="KW-0540">Nuclease</keyword>
<dbReference type="PANTHER" id="PTHR36181:SF4">
    <property type="entry name" value="LAGLIDADG ENDONUCLEASE"/>
    <property type="match status" value="1"/>
</dbReference>
<sequence length="419" mass="47526">MWEKLSNSGNTLELLVPSCSWKAISGWTNPSCKVISQKASEKNVGYRGSKSATSKYIAVKEQRVYGSWPGSVIPSLRYTLTGSERNYQIKTPSNRICLALTRKFSSISPTSSIKDSAIEVRSCAFHPWFLTGFVDGEGSFMVKVRRNPKYRTGFLVEAVFSITLHKKDLVILQEIQSYFGVGSIRNEAKDLVKFRVESVKDIVNNIIPHFDKYPLITQKLADYLLFKDVVNMMVSKEHLTKEGLNKIVSIKAVINLGLPVELQLSFLDIIPVSRPLVQNKTVPDGQWIAGFTSAEGCFKITLVKRPNRKIDQVYLVFQITQHSRDDKLLESFISFFLCGILEASSKHLVVNFSVYKFSDNYDKIIPFFKKHNIVGVKSDDFKDWCKAAEIIKAKQHITEEGLNMLISLRSGINKRRSFE</sequence>
<dbReference type="InParanoid" id="A0A0K0PSX9"/>
<keyword evidence="3" id="KW-1185">Reference proteome</keyword>
<dbReference type="InterPro" id="IPR027434">
    <property type="entry name" value="Homing_endonucl"/>
</dbReference>
<geneLocation type="mitochondrion" evidence="2"/>
<feature type="domain" description="Homing endonuclease LAGLIDADG" evidence="1">
    <location>
        <begin position="130"/>
        <end position="230"/>
    </location>
</feature>
<name>A0A0K0PSX9_SCLS1</name>
<dbReference type="InterPro" id="IPR004860">
    <property type="entry name" value="LAGLIDADG_dom"/>
</dbReference>
<dbReference type="Pfam" id="PF00961">
    <property type="entry name" value="LAGLIDADG_1"/>
    <property type="match status" value="2"/>
</dbReference>
<dbReference type="STRING" id="665079.A0A0K0PSX9"/>
<dbReference type="InterPro" id="IPR051289">
    <property type="entry name" value="LAGLIDADG_Endonuclease"/>
</dbReference>
<reference evidence="2 3" key="1">
    <citation type="submission" date="2015-07" db="EMBL/GenBank/DDBJ databases">
        <title>The Genome Sequence of Sclerotinia sclerotiorum 1980 mitochondrion.</title>
        <authorList>
            <consortium name="The Broad Institute Genome Sequencing Platform"/>
            <person name="Cuomo C."/>
            <person name="Chen Z."/>
            <person name="Haas B."/>
            <person name="Koehrsen M."/>
            <person name="Young S.K."/>
            <person name="Zeng Q."/>
            <person name="Alvarado L."/>
            <person name="Berlin A."/>
            <person name="Borenstein D."/>
            <person name="Engels R."/>
            <person name="Freedman E."/>
            <person name="Gellesch M."/>
            <person name="Goldberg J."/>
            <person name="Griggs A."/>
            <person name="Gujja S."/>
            <person name="Heiman D."/>
            <person name="Hepburn T."/>
            <person name="Howarth C."/>
            <person name="Jen D."/>
            <person name="Larson L."/>
            <person name="Lewis B."/>
            <person name="Mehta T."/>
            <person name="Park D."/>
            <person name="Pearson M."/>
            <person name="Roberts A."/>
            <person name="Saif S."/>
            <person name="Shea T."/>
            <person name="Shenoy N."/>
            <person name="Sisk P."/>
            <person name="Stolte C."/>
            <person name="Sykes S."/>
            <person name="Walk T."/>
            <person name="White J."/>
            <person name="Yandava C."/>
            <person name="Dickman M.B."/>
            <person name="Kohn L."/>
            <person name="Rollins J."/>
            <person name="Nusbaum C."/>
            <person name="Birren B."/>
        </authorList>
    </citation>
    <scope>NUCLEOTIDE SEQUENCE [LARGE SCALE GENOMIC DNA]</scope>
    <source>
        <strain evidence="3">ATCC 18683 / 1980 / Ss-1</strain>
    </source>
</reference>
<protein>
    <submittedName>
        <fullName evidence="2">Laglidadg endonuclease</fullName>
    </submittedName>
</protein>
<evidence type="ECO:0000313" key="2">
    <source>
        <dbReference type="EMBL" id="AKQ53315.1"/>
    </source>
</evidence>
<keyword evidence="2" id="KW-0255">Endonuclease</keyword>
<dbReference type="Proteomes" id="UP000001312">
    <property type="component" value="Mitochondrion MT"/>
</dbReference>
<dbReference type="SUPFAM" id="SSF55608">
    <property type="entry name" value="Homing endonucleases"/>
    <property type="match status" value="2"/>
</dbReference>
<dbReference type="GO" id="GO:0005739">
    <property type="term" value="C:mitochondrion"/>
    <property type="evidence" value="ECO:0007669"/>
    <property type="project" value="UniProtKB-ARBA"/>
</dbReference>
<dbReference type="GO" id="GO:0004519">
    <property type="term" value="F:endonuclease activity"/>
    <property type="evidence" value="ECO:0007669"/>
    <property type="project" value="UniProtKB-KW"/>
</dbReference>
<dbReference type="GeneID" id="33195489"/>
<dbReference type="FunFam" id="3.10.28.10:FF:000010">
    <property type="entry name" value="LAGLIDADG homing endonuclease I-LtrII"/>
    <property type="match status" value="1"/>
</dbReference>
<proteinExistence type="predicted"/>
<dbReference type="AlphaFoldDB" id="A0A0K0PSX9"/>
<dbReference type="Gene3D" id="3.10.28.10">
    <property type="entry name" value="Homing endonucleases"/>
    <property type="match status" value="2"/>
</dbReference>
<organism evidence="2 3">
    <name type="scientific">Sclerotinia sclerotiorum (strain ATCC 18683 / 1980 / Ss-1)</name>
    <name type="common">White mold</name>
    <name type="synonym">Whetzelinia sclerotiorum</name>
    <dbReference type="NCBI Taxonomy" id="665079"/>
    <lineage>
        <taxon>Eukaryota</taxon>
        <taxon>Fungi</taxon>
        <taxon>Dikarya</taxon>
        <taxon>Ascomycota</taxon>
        <taxon>Pezizomycotina</taxon>
        <taxon>Leotiomycetes</taxon>
        <taxon>Helotiales</taxon>
        <taxon>Sclerotiniaceae</taxon>
        <taxon>Sclerotinia</taxon>
    </lineage>
</organism>
<evidence type="ECO:0000313" key="3">
    <source>
        <dbReference type="Proteomes" id="UP000001312"/>
    </source>
</evidence>
<accession>A0A0K0PSX9</accession>
<dbReference type="FunFam" id="3.10.28.10:FF:000015">
    <property type="entry name" value="Laglidadg endonuclease"/>
    <property type="match status" value="1"/>
</dbReference>
<dbReference type="KEGG" id="ssl:SS1G_20025"/>
<gene>
    <name evidence="2" type="ORF">SS1G_20025</name>
</gene>
<dbReference type="RefSeq" id="YP_009389072.1">
    <property type="nucleotide sequence ID" value="NC_035155.1"/>
</dbReference>